<evidence type="ECO:0000313" key="1">
    <source>
        <dbReference type="EMBL" id="KAK3858477.1"/>
    </source>
</evidence>
<comment type="caution">
    <text evidence="1">The sequence shown here is derived from an EMBL/GenBank/DDBJ whole genome shotgun (WGS) entry which is preliminary data.</text>
</comment>
<dbReference type="AlphaFoldDB" id="A0AAE1EN28"/>
<organism evidence="1 2">
    <name type="scientific">Petrolisthes cinctipes</name>
    <name type="common">Flat porcelain crab</name>
    <dbReference type="NCBI Taxonomy" id="88211"/>
    <lineage>
        <taxon>Eukaryota</taxon>
        <taxon>Metazoa</taxon>
        <taxon>Ecdysozoa</taxon>
        <taxon>Arthropoda</taxon>
        <taxon>Crustacea</taxon>
        <taxon>Multicrustacea</taxon>
        <taxon>Malacostraca</taxon>
        <taxon>Eumalacostraca</taxon>
        <taxon>Eucarida</taxon>
        <taxon>Decapoda</taxon>
        <taxon>Pleocyemata</taxon>
        <taxon>Anomura</taxon>
        <taxon>Galatheoidea</taxon>
        <taxon>Porcellanidae</taxon>
        <taxon>Petrolisthes</taxon>
    </lineage>
</organism>
<keyword evidence="2" id="KW-1185">Reference proteome</keyword>
<gene>
    <name evidence="1" type="ORF">Pcinc_035341</name>
</gene>
<evidence type="ECO:0000313" key="2">
    <source>
        <dbReference type="Proteomes" id="UP001286313"/>
    </source>
</evidence>
<name>A0AAE1EN28_PETCI</name>
<protein>
    <submittedName>
        <fullName evidence="1">Uncharacterized protein</fullName>
    </submittedName>
</protein>
<reference evidence="1" key="1">
    <citation type="submission" date="2023-10" db="EMBL/GenBank/DDBJ databases">
        <title>Genome assemblies of two species of porcelain crab, Petrolisthes cinctipes and Petrolisthes manimaculis (Anomura: Porcellanidae).</title>
        <authorList>
            <person name="Angst P."/>
        </authorList>
    </citation>
    <scope>NUCLEOTIDE SEQUENCE</scope>
    <source>
        <strain evidence="1">PB745_01</strain>
        <tissue evidence="1">Gill</tissue>
    </source>
</reference>
<accession>A0AAE1EN28</accession>
<dbReference type="EMBL" id="JAWQEG010005302">
    <property type="protein sequence ID" value="KAK3858477.1"/>
    <property type="molecule type" value="Genomic_DNA"/>
</dbReference>
<proteinExistence type="predicted"/>
<sequence>MHSIEENNIKFLQMSTPSTSPLKTRRHSAQVSHCQPCVAPASPSWVAAGSPVGPANRGTRYTHRQLSLAMEYEGVSGCTDKDETVLMSEKEAPVLCVVCTRPSLLPHYMSLIIIIIMNLFL</sequence>
<dbReference type="Proteomes" id="UP001286313">
    <property type="component" value="Unassembled WGS sequence"/>
</dbReference>